<evidence type="ECO:0000256" key="2">
    <source>
        <dbReference type="ARBA" id="ARBA00022692"/>
    </source>
</evidence>
<comment type="subcellular location">
    <subcellularLocation>
        <location evidence="5">Cell membrane</location>
        <topology evidence="5">Multi-pass membrane protein</topology>
    </subcellularLocation>
    <subcellularLocation>
        <location evidence="1">Membrane</location>
        <topology evidence="1">Multi-pass membrane protein</topology>
    </subcellularLocation>
</comment>
<feature type="transmembrane region" description="Helical" evidence="5">
    <location>
        <begin position="219"/>
        <end position="237"/>
    </location>
</feature>
<dbReference type="InterPro" id="IPR051598">
    <property type="entry name" value="TSUP/Inactive_protease-like"/>
</dbReference>
<evidence type="ECO:0000313" key="6">
    <source>
        <dbReference type="EMBL" id="QDV31850.1"/>
    </source>
</evidence>
<feature type="transmembrane region" description="Helical" evidence="5">
    <location>
        <begin position="168"/>
        <end position="186"/>
    </location>
</feature>
<keyword evidence="4 5" id="KW-0472">Membrane</keyword>
<gene>
    <name evidence="6" type="ORF">Spb1_37960</name>
</gene>
<evidence type="ECO:0000256" key="5">
    <source>
        <dbReference type="RuleBase" id="RU363041"/>
    </source>
</evidence>
<accession>A0A518GTD7</accession>
<proteinExistence type="inferred from homology"/>
<dbReference type="Proteomes" id="UP000315349">
    <property type="component" value="Chromosome"/>
</dbReference>
<dbReference type="PANTHER" id="PTHR43701">
    <property type="entry name" value="MEMBRANE TRANSPORTER PROTEIN MJ0441-RELATED"/>
    <property type="match status" value="1"/>
</dbReference>
<sequence length="272" mass="27488">MAPLSLIFGMVVGLSLGLTGGGGAIFAVPLLVYGLGVDAREAVGISLAAVGATSFVGFLHRWKLGQVEIRTGLLFAAAGMVGAPVGTWIAGFLPETVLLLSFAGLMVIVAIRLWQQASHPVIPGPACPAPEQVDGPTCQRDAAGVLILNSRCAVLLLIVGVLTGVLSGIFGVGGGFVIVPALVLFSGMSIHRAVGTSLMVIALVSVSGVASQLWAGHAISPVVTVLFVIGGIAGLFAGQQIGRRLSGPALQKVFVIAILAVAVFVIVQNLSA</sequence>
<reference evidence="6 7" key="1">
    <citation type="submission" date="2019-02" db="EMBL/GenBank/DDBJ databases">
        <title>Deep-cultivation of Planctomycetes and their phenomic and genomic characterization uncovers novel biology.</title>
        <authorList>
            <person name="Wiegand S."/>
            <person name="Jogler M."/>
            <person name="Boedeker C."/>
            <person name="Pinto D."/>
            <person name="Vollmers J."/>
            <person name="Rivas-Marin E."/>
            <person name="Kohn T."/>
            <person name="Peeters S.H."/>
            <person name="Heuer A."/>
            <person name="Rast P."/>
            <person name="Oberbeckmann S."/>
            <person name="Bunk B."/>
            <person name="Jeske O."/>
            <person name="Meyerdierks A."/>
            <person name="Storesund J.E."/>
            <person name="Kallscheuer N."/>
            <person name="Luecker S."/>
            <person name="Lage O.M."/>
            <person name="Pohl T."/>
            <person name="Merkel B.J."/>
            <person name="Hornburger P."/>
            <person name="Mueller R.-W."/>
            <person name="Bruemmer F."/>
            <person name="Labrenz M."/>
            <person name="Spormann A.M."/>
            <person name="Op den Camp H."/>
            <person name="Overmann J."/>
            <person name="Amann R."/>
            <person name="Jetten M.S.M."/>
            <person name="Mascher T."/>
            <person name="Medema M.H."/>
            <person name="Devos D.P."/>
            <person name="Kaster A.-K."/>
            <person name="Ovreas L."/>
            <person name="Rohde M."/>
            <person name="Galperin M.Y."/>
            <person name="Jogler C."/>
        </authorList>
    </citation>
    <scope>NUCLEOTIDE SEQUENCE [LARGE SCALE GENOMIC DNA]</scope>
    <source>
        <strain evidence="6 7">Spb1</strain>
    </source>
</reference>
<dbReference type="Pfam" id="PF01925">
    <property type="entry name" value="TauE"/>
    <property type="match status" value="1"/>
</dbReference>
<dbReference type="RefSeq" id="WP_145303362.1">
    <property type="nucleotide sequence ID" value="NZ_CP036299.1"/>
</dbReference>
<keyword evidence="2 5" id="KW-0812">Transmembrane</keyword>
<keyword evidence="5" id="KW-1003">Cell membrane</keyword>
<feature type="transmembrane region" description="Helical" evidence="5">
    <location>
        <begin position="42"/>
        <end position="60"/>
    </location>
</feature>
<comment type="similarity">
    <text evidence="5">Belongs to the 4-toluene sulfonate uptake permease (TSUP) (TC 2.A.102) family.</text>
</comment>
<evidence type="ECO:0000256" key="3">
    <source>
        <dbReference type="ARBA" id="ARBA00022989"/>
    </source>
</evidence>
<dbReference type="OrthoDB" id="260143at2"/>
<feature type="transmembrane region" description="Helical" evidence="5">
    <location>
        <begin position="193"/>
        <end position="213"/>
    </location>
</feature>
<dbReference type="PANTHER" id="PTHR43701:SF2">
    <property type="entry name" value="MEMBRANE TRANSPORTER PROTEIN YJNA-RELATED"/>
    <property type="match status" value="1"/>
</dbReference>
<keyword evidence="3 5" id="KW-1133">Transmembrane helix</keyword>
<name>A0A518GTD7_9PLAN</name>
<feature type="transmembrane region" description="Helical" evidence="5">
    <location>
        <begin position="72"/>
        <end position="91"/>
    </location>
</feature>
<keyword evidence="7" id="KW-1185">Reference proteome</keyword>
<protein>
    <recommendedName>
        <fullName evidence="5">Probable membrane transporter protein</fullName>
    </recommendedName>
</protein>
<dbReference type="InterPro" id="IPR002781">
    <property type="entry name" value="TM_pro_TauE-like"/>
</dbReference>
<dbReference type="GO" id="GO:0005886">
    <property type="term" value="C:plasma membrane"/>
    <property type="evidence" value="ECO:0007669"/>
    <property type="project" value="UniProtKB-SubCell"/>
</dbReference>
<evidence type="ECO:0000256" key="1">
    <source>
        <dbReference type="ARBA" id="ARBA00004141"/>
    </source>
</evidence>
<organism evidence="6 7">
    <name type="scientific">Planctopirus ephydatiae</name>
    <dbReference type="NCBI Taxonomy" id="2528019"/>
    <lineage>
        <taxon>Bacteria</taxon>
        <taxon>Pseudomonadati</taxon>
        <taxon>Planctomycetota</taxon>
        <taxon>Planctomycetia</taxon>
        <taxon>Planctomycetales</taxon>
        <taxon>Planctomycetaceae</taxon>
        <taxon>Planctopirus</taxon>
    </lineage>
</organism>
<dbReference type="KEGG" id="peh:Spb1_37960"/>
<feature type="transmembrane region" description="Helical" evidence="5">
    <location>
        <begin position="249"/>
        <end position="267"/>
    </location>
</feature>
<dbReference type="EMBL" id="CP036299">
    <property type="protein sequence ID" value="QDV31850.1"/>
    <property type="molecule type" value="Genomic_DNA"/>
</dbReference>
<evidence type="ECO:0000256" key="4">
    <source>
        <dbReference type="ARBA" id="ARBA00023136"/>
    </source>
</evidence>
<evidence type="ECO:0000313" key="7">
    <source>
        <dbReference type="Proteomes" id="UP000315349"/>
    </source>
</evidence>
<dbReference type="AlphaFoldDB" id="A0A518GTD7"/>
<feature type="transmembrane region" description="Helical" evidence="5">
    <location>
        <begin position="7"/>
        <end position="36"/>
    </location>
</feature>